<keyword evidence="6" id="KW-0378">Hydrolase</keyword>
<feature type="signal peptide" evidence="3">
    <location>
        <begin position="1"/>
        <end position="20"/>
    </location>
</feature>
<dbReference type="Pfam" id="PF16862">
    <property type="entry name" value="Glyco_hydro_79C"/>
    <property type="match status" value="1"/>
</dbReference>
<dbReference type="PROSITE" id="PS50030">
    <property type="entry name" value="UBA"/>
    <property type="match status" value="1"/>
</dbReference>
<dbReference type="PANTHER" id="PTHR36183:SF2">
    <property type="entry name" value="BETA-GLUCURONIDASE C-TERMINAL DOMAIN-CONTAINING PROTEIN"/>
    <property type="match status" value="1"/>
</dbReference>
<feature type="chain" id="PRO_5046535736" evidence="3">
    <location>
        <begin position="21"/>
        <end position="1499"/>
    </location>
</feature>
<evidence type="ECO:0000259" key="4">
    <source>
        <dbReference type="PROSITE" id="PS50030"/>
    </source>
</evidence>
<feature type="domain" description="USP" evidence="5">
    <location>
        <begin position="401"/>
        <end position="812"/>
    </location>
</feature>
<dbReference type="InterPro" id="IPR052974">
    <property type="entry name" value="GH79_Enzymes"/>
</dbReference>
<dbReference type="SUPFAM" id="SSF51445">
    <property type="entry name" value="(Trans)glycosidases"/>
    <property type="match status" value="1"/>
</dbReference>
<dbReference type="PROSITE" id="PS51257">
    <property type="entry name" value="PROKAR_LIPOPROTEIN"/>
    <property type="match status" value="1"/>
</dbReference>
<organism evidence="6 7">
    <name type="scientific">Mycena chlorophos</name>
    <name type="common">Agaric fungus</name>
    <name type="synonym">Agaricus chlorophos</name>
    <dbReference type="NCBI Taxonomy" id="658473"/>
    <lineage>
        <taxon>Eukaryota</taxon>
        <taxon>Fungi</taxon>
        <taxon>Dikarya</taxon>
        <taxon>Basidiomycota</taxon>
        <taxon>Agaricomycotina</taxon>
        <taxon>Agaricomycetes</taxon>
        <taxon>Agaricomycetidae</taxon>
        <taxon>Agaricales</taxon>
        <taxon>Marasmiineae</taxon>
        <taxon>Mycenaceae</taxon>
        <taxon>Mycena</taxon>
    </lineage>
</organism>
<dbReference type="SUPFAM" id="SSF54001">
    <property type="entry name" value="Cysteine proteinases"/>
    <property type="match status" value="1"/>
</dbReference>
<evidence type="ECO:0000313" key="7">
    <source>
        <dbReference type="Proteomes" id="UP000815677"/>
    </source>
</evidence>
<dbReference type="Gene3D" id="3.20.20.80">
    <property type="entry name" value="Glycosidases"/>
    <property type="match status" value="1"/>
</dbReference>
<evidence type="ECO:0000259" key="5">
    <source>
        <dbReference type="PROSITE" id="PS50235"/>
    </source>
</evidence>
<dbReference type="InterPro" id="IPR009060">
    <property type="entry name" value="UBA-like_sf"/>
</dbReference>
<proteinExistence type="predicted"/>
<dbReference type="Proteomes" id="UP000815677">
    <property type="component" value="Unassembled WGS sequence"/>
</dbReference>
<dbReference type="SUPFAM" id="SSF46934">
    <property type="entry name" value="UBA-like"/>
    <property type="match status" value="1"/>
</dbReference>
<dbReference type="InterPro" id="IPR031728">
    <property type="entry name" value="GlcAase_C"/>
</dbReference>
<dbReference type="PANTHER" id="PTHR36183">
    <property type="entry name" value="BETA-GLUCURONIDASE"/>
    <property type="match status" value="1"/>
</dbReference>
<dbReference type="InterPro" id="IPR001394">
    <property type="entry name" value="Peptidase_C19_UCH"/>
</dbReference>
<dbReference type="GO" id="GO:0016787">
    <property type="term" value="F:hydrolase activity"/>
    <property type="evidence" value="ECO:0007669"/>
    <property type="project" value="UniProtKB-KW"/>
</dbReference>
<dbReference type="InterPro" id="IPR015940">
    <property type="entry name" value="UBA"/>
</dbReference>
<feature type="domain" description="UBA" evidence="4">
    <location>
        <begin position="242"/>
        <end position="283"/>
    </location>
</feature>
<keyword evidence="1" id="KW-0175">Coiled coil</keyword>
<dbReference type="PROSITE" id="PS50235">
    <property type="entry name" value="USP_3"/>
    <property type="match status" value="1"/>
</dbReference>
<dbReference type="InterPro" id="IPR017853">
    <property type="entry name" value="GH"/>
</dbReference>
<name>A0ABQ0M819_MYCCL</name>
<dbReference type="Gene3D" id="3.90.70.10">
    <property type="entry name" value="Cysteine proteinases"/>
    <property type="match status" value="1"/>
</dbReference>
<dbReference type="InterPro" id="IPR028889">
    <property type="entry name" value="USP"/>
</dbReference>
<dbReference type="CDD" id="cd02257">
    <property type="entry name" value="Peptidase_C19"/>
    <property type="match status" value="1"/>
</dbReference>
<keyword evidence="7" id="KW-1185">Reference proteome</keyword>
<evidence type="ECO:0000256" key="3">
    <source>
        <dbReference type="SAM" id="SignalP"/>
    </source>
</evidence>
<feature type="region of interest" description="Disordered" evidence="2">
    <location>
        <begin position="325"/>
        <end position="367"/>
    </location>
</feature>
<evidence type="ECO:0000256" key="2">
    <source>
        <dbReference type="SAM" id="MobiDB-lite"/>
    </source>
</evidence>
<sequence length="1499" mass="165878">MRFFAATIVLLLAGPVLVSACEGECITNTTEAFRQRQDPHARFVMNRIGAGIISSLDLQSVPGVTPQSLMKPATDRYENASFANLRQAIFPNYFHGKCQDPKTNIDPPGCPNPDCPVVCGTPGSLVHFYDQLRFIVYNETQSTLKESLDPRSTALQTVIMKVFELVNRPSVPEAPYLRFRRAAAPLAVTKSHVAHVVEQHSNQSSALLLAENVTAFMSSSNTHQSEREPLKPDEVREWLTSTIDPDQVQMVMDFANVDRDAAVAALVKHNQDVEKAVNDMLQHKDPEDEQRERDIADVKESFGHLFPAEDRGRAMERGSRRDLIDLTGGDEDMIGPRFRASTRSPDPNWALVPSSTQTQPATKSADDDLSKAIEASWNDLAEETDDMTPEDFKLREGNRPIALRADKPSDAYMALVFQSLFHVPQVRQRCSKLRLHLENGGKPTNYPDTAIWSSMEMFTILELGAISVLVDLDMIRSWESPSLTHGASVGRLSKEFLEKVVGVFQTDLDLQEIELMPDMNRLFHFSYRRIHVAPRGPPTEIAEPRLGHVVPIDISPDAPPGGNALLTRLSQTFNIYNSDHSSDHQTIMQPSEMVTFEIHVLPPTVPTPSPEPLTYPKTLYLDEFLDANLDLANETRDMQRRCRGEIEALMERRRGLTRFEDQDTLENLRGTIDYYENIAPKGSTEYFDGVLKANMTQRSAELQVRAVQLRKALKTLEDEIKGIDERIETLRSELESVSNNSELRNHPYDLRAVLVHTGYPGRKNIYSYVHEHGTWWHILDFTVREVTEDLVLSDPAGLHTNAGPYMLMYSRRQSESEANQKTEWPPMFVENTLENNETYRRDRLVAMEISTATAQVTVYDQAGQVTLGATGTATSSVVLPTANAYNITVLTPPPVPDPAPPTSFTLELQSEATAVTGLSIPIPGTFWGFSVEMSVITQLFGKNSYVSSSVCDASRLMADRSSFVQVPLLNLWSNIRERAGAVHVRIGGNTQEFAYYVNNLTDGHAISKEQVDSNNPTQTPAVIYTMDLFYLLSNISALVNAHWYVGVPFNDTSDFRFQIVEYSEAILGDYLLGVQVGNEPDLYSAHQHRNSSYSPQNYANEFGELVDAMNAISGQIPVRNNLIAPSVSGTWTPEDVWNTGFITDYLDDLYALAVEKYPTDNCFPEYGIGAFHDPQTEFPDYLNHTAGVALCEPYLNSTAIAQSVGKPFLMFETNSASCGGFPGISNSFGAALWALDYGLQMAFSNFSGAMLHVGGQDVYYNPFTAPPTNQSNLYEWTIGAVYYSALVASEVFGNTNTSRIIDLNANGANIYTPSYAIYENGALARVALFNYITDTSGANDYTATISINGGTVPSSVSVKYLTADSVSSINITWAGQTLGAMHEVDGRLSNALDVVTINCDTSANTCAIPVKAPQFALVFLKQEENIATVTYSTSTYTNTRYTVTVASSVLATSNGMSGADWELGSTSSGSNNAAQRTIPSEKIRWSFVFVGLLLLCIVS</sequence>
<dbReference type="EMBL" id="DF849829">
    <property type="protein sequence ID" value="GAT59214.1"/>
    <property type="molecule type" value="Genomic_DNA"/>
</dbReference>
<evidence type="ECO:0000256" key="1">
    <source>
        <dbReference type="SAM" id="Coils"/>
    </source>
</evidence>
<dbReference type="Gene3D" id="1.10.8.10">
    <property type="entry name" value="DNA helicase RuvA subunit, C-terminal domain"/>
    <property type="match status" value="1"/>
</dbReference>
<dbReference type="Pfam" id="PF00443">
    <property type="entry name" value="UCH"/>
    <property type="match status" value="1"/>
</dbReference>
<keyword evidence="3" id="KW-0732">Signal</keyword>
<gene>
    <name evidence="6" type="ORF">MCHLO_15536</name>
</gene>
<evidence type="ECO:0000313" key="6">
    <source>
        <dbReference type="EMBL" id="GAT59214.1"/>
    </source>
</evidence>
<feature type="coiled-coil region" evidence="1">
    <location>
        <begin position="699"/>
        <end position="740"/>
    </location>
</feature>
<protein>
    <submittedName>
        <fullName evidence="6">Glycoside hydrolase family 79 protein</fullName>
    </submittedName>
</protein>
<accession>A0ABQ0M819</accession>
<reference evidence="6" key="1">
    <citation type="submission" date="2014-09" db="EMBL/GenBank/DDBJ databases">
        <title>Genome sequence of the luminous mushroom Mycena chlorophos for searching fungal bioluminescence genes.</title>
        <authorList>
            <person name="Tanaka Y."/>
            <person name="Kasuga D."/>
            <person name="Oba Y."/>
            <person name="Hase S."/>
            <person name="Sato K."/>
            <person name="Oba Y."/>
            <person name="Sakakibara Y."/>
        </authorList>
    </citation>
    <scope>NUCLEOTIDE SEQUENCE</scope>
</reference>
<dbReference type="InterPro" id="IPR038765">
    <property type="entry name" value="Papain-like_cys_pep_sf"/>
</dbReference>
<feature type="compositionally biased region" description="Polar residues" evidence="2">
    <location>
        <begin position="353"/>
        <end position="362"/>
    </location>
</feature>